<dbReference type="RefSeq" id="WP_154438647.1">
    <property type="nucleotide sequence ID" value="NZ_JAHLPJ010000001.1"/>
</dbReference>
<gene>
    <name evidence="2" type="ORF">FYJ83_02185</name>
</gene>
<proteinExistence type="predicted"/>
<dbReference type="Proteomes" id="UP000469523">
    <property type="component" value="Unassembled WGS sequence"/>
</dbReference>
<dbReference type="EMBL" id="VUNQ01000003">
    <property type="protein sequence ID" value="MSU00272.1"/>
    <property type="molecule type" value="Genomic_DNA"/>
</dbReference>
<evidence type="ECO:0000256" key="1">
    <source>
        <dbReference type="SAM" id="MobiDB-lite"/>
    </source>
</evidence>
<reference evidence="2 3" key="1">
    <citation type="submission" date="2019-09" db="EMBL/GenBank/DDBJ databases">
        <title>In-depth cultivation of the pig gut microbiome towards novel bacterial diversity and tailored functional studies.</title>
        <authorList>
            <person name="Wylensek D."/>
            <person name="Hitch T.C.A."/>
            <person name="Clavel T."/>
        </authorList>
    </citation>
    <scope>NUCLEOTIDE SEQUENCE [LARGE SCALE GENOMIC DNA]</scope>
    <source>
        <strain evidence="2 3">WCA3-693-APC-4?</strain>
    </source>
</reference>
<protein>
    <submittedName>
        <fullName evidence="2">Hydroxymyristoyl-ACP dehydratase</fullName>
    </submittedName>
</protein>
<sequence length="45" mass="5115">MMIPCSEKCLYEKDGLCDLKTVIPQSSTPTPDCPYFTERESKNKS</sequence>
<evidence type="ECO:0000313" key="3">
    <source>
        <dbReference type="Proteomes" id="UP000469523"/>
    </source>
</evidence>
<dbReference type="AlphaFoldDB" id="A0A6N7XHR5"/>
<keyword evidence="3" id="KW-1185">Reference proteome</keyword>
<evidence type="ECO:0000313" key="2">
    <source>
        <dbReference type="EMBL" id="MSU00272.1"/>
    </source>
</evidence>
<name>A0A6N7XHR5_9FIRM</name>
<accession>A0A6N7XHR5</accession>
<comment type="caution">
    <text evidence="2">The sequence shown here is derived from an EMBL/GenBank/DDBJ whole genome shotgun (WGS) entry which is preliminary data.</text>
</comment>
<feature type="region of interest" description="Disordered" evidence="1">
    <location>
        <begin position="25"/>
        <end position="45"/>
    </location>
</feature>
<organism evidence="2 3">
    <name type="scientific">Tissierella pigra</name>
    <dbReference type="NCBI Taxonomy" id="2607614"/>
    <lineage>
        <taxon>Bacteria</taxon>
        <taxon>Bacillati</taxon>
        <taxon>Bacillota</taxon>
        <taxon>Tissierellia</taxon>
        <taxon>Tissierellales</taxon>
        <taxon>Tissierellaceae</taxon>
        <taxon>Tissierella</taxon>
    </lineage>
</organism>